<dbReference type="OrthoDB" id="10251809at2759"/>
<dbReference type="GO" id="GO:0008569">
    <property type="term" value="F:minus-end-directed microtubule motor activity"/>
    <property type="evidence" value="ECO:0007669"/>
    <property type="project" value="InterPro"/>
</dbReference>
<evidence type="ECO:0000259" key="2">
    <source>
        <dbReference type="Pfam" id="PF03028"/>
    </source>
</evidence>
<feature type="region of interest" description="Disordered" evidence="1">
    <location>
        <begin position="309"/>
        <end position="350"/>
    </location>
</feature>
<feature type="domain" description="Dynein heavy chain C-terminal" evidence="4">
    <location>
        <begin position="550"/>
        <end position="680"/>
    </location>
</feature>
<feature type="compositionally biased region" description="Basic residues" evidence="1">
    <location>
        <begin position="485"/>
        <end position="498"/>
    </location>
</feature>
<dbReference type="Pfam" id="PF18199">
    <property type="entry name" value="Dynein_C"/>
    <property type="match status" value="1"/>
</dbReference>
<organism evidence="5 6">
    <name type="scientific">Streblomastix strix</name>
    <dbReference type="NCBI Taxonomy" id="222440"/>
    <lineage>
        <taxon>Eukaryota</taxon>
        <taxon>Metamonada</taxon>
        <taxon>Preaxostyla</taxon>
        <taxon>Oxymonadida</taxon>
        <taxon>Streblomastigidae</taxon>
        <taxon>Streblomastix</taxon>
    </lineage>
</organism>
<feature type="domain" description="Dynein heavy chain AAA lid" evidence="3">
    <location>
        <begin position="124"/>
        <end position="176"/>
    </location>
</feature>
<feature type="compositionally biased region" description="Low complexity" evidence="1">
    <location>
        <begin position="311"/>
        <end position="347"/>
    </location>
</feature>
<feature type="compositionally biased region" description="Basic and acidic residues" evidence="1">
    <location>
        <begin position="178"/>
        <end position="202"/>
    </location>
</feature>
<dbReference type="InterPro" id="IPR041658">
    <property type="entry name" value="AAA_lid_11"/>
</dbReference>
<proteinExistence type="predicted"/>
<dbReference type="Gene3D" id="1.20.1270.280">
    <property type="match status" value="1"/>
</dbReference>
<dbReference type="Pfam" id="PF03028">
    <property type="entry name" value="Dynein_heavy"/>
    <property type="match status" value="1"/>
</dbReference>
<evidence type="ECO:0000313" key="5">
    <source>
        <dbReference type="EMBL" id="KAA6373798.1"/>
    </source>
</evidence>
<evidence type="ECO:0000256" key="1">
    <source>
        <dbReference type="SAM" id="MobiDB-lite"/>
    </source>
</evidence>
<dbReference type="Gene3D" id="1.10.8.720">
    <property type="entry name" value="Region D6 of dynein motor"/>
    <property type="match status" value="1"/>
</dbReference>
<feature type="region of interest" description="Disordered" evidence="1">
    <location>
        <begin position="472"/>
        <end position="562"/>
    </location>
</feature>
<dbReference type="GO" id="GO:0030286">
    <property type="term" value="C:dynein complex"/>
    <property type="evidence" value="ECO:0007669"/>
    <property type="project" value="InterPro"/>
</dbReference>
<dbReference type="GO" id="GO:0007018">
    <property type="term" value="P:microtubule-based movement"/>
    <property type="evidence" value="ECO:0007669"/>
    <property type="project" value="InterPro"/>
</dbReference>
<feature type="region of interest" description="Disordered" evidence="1">
    <location>
        <begin position="178"/>
        <end position="215"/>
    </location>
</feature>
<protein>
    <submittedName>
        <fullName evidence="5">Putative dynein heavy chain</fullName>
    </submittedName>
</protein>
<dbReference type="PANTHER" id="PTHR22878:SF68">
    <property type="entry name" value="DYNEIN HEAVY CHAIN 6, AXONEMAL-LIKE"/>
    <property type="match status" value="1"/>
</dbReference>
<evidence type="ECO:0000259" key="3">
    <source>
        <dbReference type="Pfam" id="PF18198"/>
    </source>
</evidence>
<name>A0A5J4UTN2_9EUKA</name>
<comment type="caution">
    <text evidence="5">The sequence shown here is derived from an EMBL/GenBank/DDBJ whole genome shotgun (WGS) entry which is preliminary data.</text>
</comment>
<dbReference type="InterPro" id="IPR026983">
    <property type="entry name" value="DHC"/>
</dbReference>
<dbReference type="AlphaFoldDB" id="A0A5J4UTN2"/>
<dbReference type="PANTHER" id="PTHR22878">
    <property type="entry name" value="DYNEIN HEAVY CHAIN 6, AXONEMAL-LIKE-RELATED"/>
    <property type="match status" value="1"/>
</dbReference>
<feature type="compositionally biased region" description="Basic and acidic residues" evidence="1">
    <location>
        <begin position="499"/>
        <end position="527"/>
    </location>
</feature>
<sequence>MQQRLQLLSLGQGQGPMAVAMLKEAALKGNWVFLQNCHLAASWMPELERICLMYQVPETSPQNIDFRLWLSAMPTAAFPIAVLQNGIKLTNEPPKGIRNNVLRSLRTISPEVYEGACPKRSFFWRRILFGLAFFHSVAQERRKYGPLGWNIVYEFSDSDFEVSWSHLKMYLNEQAEQDDLKNAERRKAGPKKKGGDTDRGDAPEPLSKQESSGNMQESAIIAGQDTIPWKALKYMTGVVNYGGRVTDDWDKRTLAAVLSRFYTEEIANKKPFNLGANIPVVLEQVQDELTNTSSQSQLQQLQNQISKLNRQASSASMQSNVSSLSQQQQQQPQSQAPQMTPLQQQQSKMKKQGTKIQEIEVVEYNSPQYNTQGPQTSKSSSSLKLLPVLSKEQQQQLYTQQLQLMQQQQQILSQRLRPAEVKYVLDNLFTYEDAINFADQFPGTEDPAVFGMHDNAELALQLSESQRIVNSITSMQPRKGGGVATKKKTKKKRVIKKKKENETEEEKKIREKQEEEDRKKKDDEEKKKKQQKGRSANPQKKDDDEKEDDQPEEKVRGPDDEVLDAAKSIVEKLPPLLDKSKAVPGILPEAIAKATVADDQQPSTQEKAGDETKGDEDEDGNKKSPPSSLSIVLSQEMARFNNLLTVITTSLQELERAIAGLVVMSQAIEDVYDAILRGAV</sequence>
<dbReference type="GO" id="GO:0045505">
    <property type="term" value="F:dynein intermediate chain binding"/>
    <property type="evidence" value="ECO:0007669"/>
    <property type="project" value="InterPro"/>
</dbReference>
<dbReference type="EMBL" id="SNRW01012458">
    <property type="protein sequence ID" value="KAA6373798.1"/>
    <property type="molecule type" value="Genomic_DNA"/>
</dbReference>
<dbReference type="InterPro" id="IPR041228">
    <property type="entry name" value="Dynein_C"/>
</dbReference>
<feature type="region of interest" description="Disordered" evidence="1">
    <location>
        <begin position="593"/>
        <end position="628"/>
    </location>
</feature>
<dbReference type="Proteomes" id="UP000324800">
    <property type="component" value="Unassembled WGS sequence"/>
</dbReference>
<gene>
    <name evidence="5" type="ORF">EZS28_030675</name>
</gene>
<dbReference type="GO" id="GO:0051959">
    <property type="term" value="F:dynein light intermediate chain binding"/>
    <property type="evidence" value="ECO:0007669"/>
    <property type="project" value="InterPro"/>
</dbReference>
<dbReference type="Gene3D" id="3.40.50.300">
    <property type="entry name" value="P-loop containing nucleotide triphosphate hydrolases"/>
    <property type="match status" value="1"/>
</dbReference>
<evidence type="ECO:0000313" key="6">
    <source>
        <dbReference type="Proteomes" id="UP000324800"/>
    </source>
</evidence>
<evidence type="ECO:0000259" key="4">
    <source>
        <dbReference type="Pfam" id="PF18199"/>
    </source>
</evidence>
<accession>A0A5J4UTN2</accession>
<reference evidence="5 6" key="1">
    <citation type="submission" date="2019-03" db="EMBL/GenBank/DDBJ databases">
        <title>Single cell metagenomics reveals metabolic interactions within the superorganism composed of flagellate Streblomastix strix and complex community of Bacteroidetes bacteria on its surface.</title>
        <authorList>
            <person name="Treitli S.C."/>
            <person name="Kolisko M."/>
            <person name="Husnik F."/>
            <person name="Keeling P."/>
            <person name="Hampl V."/>
        </authorList>
    </citation>
    <scope>NUCLEOTIDE SEQUENCE [LARGE SCALE GENOMIC DNA]</scope>
    <source>
        <strain evidence="5">ST1C</strain>
    </source>
</reference>
<feature type="domain" description="Dynein heavy chain AAA lid" evidence="3">
    <location>
        <begin position="222"/>
        <end position="313"/>
    </location>
</feature>
<dbReference type="InterPro" id="IPR027417">
    <property type="entry name" value="P-loop_NTPase"/>
</dbReference>
<dbReference type="Pfam" id="PF18198">
    <property type="entry name" value="AAA_lid_11"/>
    <property type="match status" value="2"/>
</dbReference>
<dbReference type="InterPro" id="IPR042219">
    <property type="entry name" value="AAA_lid_11_sf"/>
</dbReference>
<dbReference type="InterPro" id="IPR004273">
    <property type="entry name" value="Dynein_heavy_D6_P-loop"/>
</dbReference>
<feature type="domain" description="Dynein heavy chain region D6 P-loop" evidence="2">
    <location>
        <begin position="2"/>
        <end position="90"/>
    </location>
</feature>